<feature type="compositionally biased region" description="Low complexity" evidence="1">
    <location>
        <begin position="172"/>
        <end position="200"/>
    </location>
</feature>
<dbReference type="Pfam" id="PF03050">
    <property type="entry name" value="DDE_Tnp_IS66"/>
    <property type="match status" value="1"/>
</dbReference>
<name>A0A1T4W0E2_9GAMM</name>
<dbReference type="RefSeq" id="WP_078929618.1">
    <property type="nucleotide sequence ID" value="NZ_FUXX01000079.1"/>
</dbReference>
<evidence type="ECO:0000259" key="2">
    <source>
        <dbReference type="Pfam" id="PF03050"/>
    </source>
</evidence>
<sequence length="867" mass="98910">MNTADALMLEATVRGCIEKLRSAEFQNGPECMTVGNIPDSNCSISDLSCWLEELVSVAMKQQLALSKHVKHRFGSHTEKAIKKDTTAIAEKLKLQNTITRTEYNFQLAHLNQSLSRLLDMVETLSKNSCENTRMISRYQQDIKKIEALICKLQSKKVIADDEAVAADASTHPIIPTDSITPTNSTNSTNTTNHTDSTNITAAEDESGSHPVKNRHSARCKGKKKLNQTLNNVLDNKKETHSVQNCNAENGDNRANMDSNGEENLKLEPVCDGFAVDPDSGAFIKVWEISKRRRITEIIHESISTLKTFEASVMTFHGPNGEAFEIHPATAPELILRNELGNIVARLDQDLILSPDTPSREKEKAKLCAKYHYSKTLQNILTVDDGVLLLSPTEFMGQPRRIYGMRPMFVGNSISEQHALKLVIDYMVLKSSKSGLATRNQLLTDGDYFSRQYIVEFITSMSRCFSSLAQAIRFELFKSCKVWHNDESTMKVLELLQEEDGSRRSKNYIWCLVTGSHEEKQGVVYLGSKTRSSEEFIKQFKDAETLEPDEFAIEALITDCYSGYPPGIALLEDMLEGRHIVHAGCFFHLRKYFIEALSLLKLDKVFRKICTCPPDDYDEYLDRELQNQNIAVGSNGDLVLFMTYLIELILRLDGDFSNADRKELEARRQEFSVELLDQFYEECENLLRLTPTMHRLINADGKIYVEGGSEYPWGKALAYALNNRQELYAFTTNGDIACTNNIAERQIRPCVIHRGMMQFLQNADSFRGYVDIMTITQTCRLNNINPYTYIQWVIDNAKLRIEQYRCSGEHEGTSQLCKMPRTQFDDEGKRLSKYDERYDCVFDKISYKGLDPWSYKEIMKQEKMRRKK</sequence>
<dbReference type="InterPro" id="IPR004291">
    <property type="entry name" value="Transposase_IS66_central"/>
</dbReference>
<gene>
    <name evidence="3" type="ORF">SAMN02745213_02361</name>
</gene>
<dbReference type="PANTHER" id="PTHR33678">
    <property type="entry name" value="BLL1576 PROTEIN"/>
    <property type="match status" value="1"/>
</dbReference>
<feature type="region of interest" description="Disordered" evidence="1">
    <location>
        <begin position="172"/>
        <end position="219"/>
    </location>
</feature>
<evidence type="ECO:0000313" key="3">
    <source>
        <dbReference type="EMBL" id="SKA70732.1"/>
    </source>
</evidence>
<evidence type="ECO:0000313" key="4">
    <source>
        <dbReference type="Proteomes" id="UP000242432"/>
    </source>
</evidence>
<dbReference type="InterPro" id="IPR052344">
    <property type="entry name" value="Transposase-related"/>
</dbReference>
<dbReference type="EMBL" id="FUXX01000079">
    <property type="protein sequence ID" value="SKA70732.1"/>
    <property type="molecule type" value="Genomic_DNA"/>
</dbReference>
<dbReference type="Proteomes" id="UP000242432">
    <property type="component" value="Unassembled WGS sequence"/>
</dbReference>
<keyword evidence="4" id="KW-1185">Reference proteome</keyword>
<dbReference type="AlphaFoldDB" id="A0A1T4W0E2"/>
<dbReference type="PANTHER" id="PTHR33678:SF2">
    <property type="match status" value="1"/>
</dbReference>
<proteinExistence type="predicted"/>
<protein>
    <submittedName>
        <fullName evidence="3">Transposase IS66 family protein</fullName>
    </submittedName>
</protein>
<evidence type="ECO:0000256" key="1">
    <source>
        <dbReference type="SAM" id="MobiDB-lite"/>
    </source>
</evidence>
<organism evidence="3 4">
    <name type="scientific">Succinivibrio dextrinosolvens DSM 3072</name>
    <dbReference type="NCBI Taxonomy" id="1123324"/>
    <lineage>
        <taxon>Bacteria</taxon>
        <taxon>Pseudomonadati</taxon>
        <taxon>Pseudomonadota</taxon>
        <taxon>Gammaproteobacteria</taxon>
        <taxon>Aeromonadales</taxon>
        <taxon>Succinivibrionaceae</taxon>
        <taxon>Succinivibrio</taxon>
    </lineage>
</organism>
<accession>A0A1T4W0E2</accession>
<feature type="domain" description="Transposase IS66 central" evidence="2">
    <location>
        <begin position="447"/>
        <end position="762"/>
    </location>
</feature>
<reference evidence="4" key="1">
    <citation type="submission" date="2017-02" db="EMBL/GenBank/DDBJ databases">
        <authorList>
            <person name="Varghese N."/>
            <person name="Submissions S."/>
        </authorList>
    </citation>
    <scope>NUCLEOTIDE SEQUENCE [LARGE SCALE GENOMIC DNA]</scope>
    <source>
        <strain evidence="4">DSM 3072</strain>
    </source>
</reference>